<dbReference type="RefSeq" id="XP_070887506.1">
    <property type="nucleotide sequence ID" value="XM_071035006.1"/>
</dbReference>
<sequence>MSAAYARGSWRSSIPKRKLSVQIVNHLPRARSGSTNNAFMWMALAFYQQWLCQSFVENRNYPAPDGGTAFYRAVAAGGDAYLNKIDQGIALFHSTESGSQNKNRLKELERDLNKLKKGIKDFVSDLLVNHAKYDPSILGELPYLTCCKVDEEEMPQKSGASSTSNQTWEIGEGSTSGNFPVNDNVQHGLLASPPLNVRLPPMELLGDSVHKGLYDIDMIPRIQDTPDLDAFSTLGQTGNLTLDNSMDASSFPNIDFGNSILPAPGMLNGSYQTQPAENGNFNDMDMFGVPRITGSEECFQVEGSMAFL</sequence>
<evidence type="ECO:0000313" key="3">
    <source>
        <dbReference type="Proteomes" id="UP001610432"/>
    </source>
</evidence>
<gene>
    <name evidence="2" type="ORF">BJX67DRAFT_44392</name>
</gene>
<protein>
    <submittedName>
        <fullName evidence="2">Uncharacterized protein</fullName>
    </submittedName>
</protein>
<comment type="caution">
    <text evidence="2">The sequence shown here is derived from an EMBL/GenBank/DDBJ whole genome shotgun (WGS) entry which is preliminary data.</text>
</comment>
<evidence type="ECO:0000313" key="2">
    <source>
        <dbReference type="EMBL" id="KAL2868527.1"/>
    </source>
</evidence>
<accession>A0ABR4LYZ1</accession>
<evidence type="ECO:0000256" key="1">
    <source>
        <dbReference type="SAM" id="Coils"/>
    </source>
</evidence>
<dbReference type="Proteomes" id="UP001610432">
    <property type="component" value="Unassembled WGS sequence"/>
</dbReference>
<dbReference type="EMBL" id="JBFXLQ010000013">
    <property type="protein sequence ID" value="KAL2868527.1"/>
    <property type="molecule type" value="Genomic_DNA"/>
</dbReference>
<organism evidence="2 3">
    <name type="scientific">Aspergillus lucknowensis</name>
    <dbReference type="NCBI Taxonomy" id="176173"/>
    <lineage>
        <taxon>Eukaryota</taxon>
        <taxon>Fungi</taxon>
        <taxon>Dikarya</taxon>
        <taxon>Ascomycota</taxon>
        <taxon>Pezizomycotina</taxon>
        <taxon>Eurotiomycetes</taxon>
        <taxon>Eurotiomycetidae</taxon>
        <taxon>Eurotiales</taxon>
        <taxon>Aspergillaceae</taxon>
        <taxon>Aspergillus</taxon>
        <taxon>Aspergillus subgen. Nidulantes</taxon>
    </lineage>
</organism>
<feature type="coiled-coil region" evidence="1">
    <location>
        <begin position="98"/>
        <end position="125"/>
    </location>
</feature>
<keyword evidence="1" id="KW-0175">Coiled coil</keyword>
<dbReference type="PANTHER" id="PTHR38119">
    <property type="entry name" value="BTB DOMAIN-CONTAINING PROTEIN-RELATED"/>
    <property type="match status" value="1"/>
</dbReference>
<name>A0ABR4LYZ1_9EURO</name>
<reference evidence="2 3" key="1">
    <citation type="submission" date="2024-07" db="EMBL/GenBank/DDBJ databases">
        <title>Section-level genome sequencing and comparative genomics of Aspergillus sections Usti and Cavernicolus.</title>
        <authorList>
            <consortium name="Lawrence Berkeley National Laboratory"/>
            <person name="Nybo J.L."/>
            <person name="Vesth T.C."/>
            <person name="Theobald S."/>
            <person name="Frisvad J.C."/>
            <person name="Larsen T.O."/>
            <person name="Kjaerboelling I."/>
            <person name="Rothschild-Mancinelli K."/>
            <person name="Lyhne E.K."/>
            <person name="Kogle M.E."/>
            <person name="Barry K."/>
            <person name="Clum A."/>
            <person name="Na H."/>
            <person name="Ledsgaard L."/>
            <person name="Lin J."/>
            <person name="Lipzen A."/>
            <person name="Kuo A."/>
            <person name="Riley R."/>
            <person name="Mondo S."/>
            <person name="Labutti K."/>
            <person name="Haridas S."/>
            <person name="Pangalinan J."/>
            <person name="Salamov A.A."/>
            <person name="Simmons B.A."/>
            <person name="Magnuson J.K."/>
            <person name="Chen J."/>
            <person name="Drula E."/>
            <person name="Henrissat B."/>
            <person name="Wiebenga A."/>
            <person name="Lubbers R.J."/>
            <person name="Gomes A.C."/>
            <person name="Macurrencykelacurrency M.R."/>
            <person name="Stajich J."/>
            <person name="Grigoriev I.V."/>
            <person name="Mortensen U.H."/>
            <person name="De Vries R.P."/>
            <person name="Baker S.E."/>
            <person name="Andersen M.R."/>
        </authorList>
    </citation>
    <scope>NUCLEOTIDE SEQUENCE [LARGE SCALE GENOMIC DNA]</scope>
    <source>
        <strain evidence="2 3">CBS 449.75</strain>
    </source>
</reference>
<dbReference type="PANTHER" id="PTHR38119:SF2">
    <property type="entry name" value="TRANSCRIPTION FACTOR DOMAIN-CONTAINING PROTEIN"/>
    <property type="match status" value="1"/>
</dbReference>
<dbReference type="GeneID" id="98150078"/>
<proteinExistence type="predicted"/>
<keyword evidence="3" id="KW-1185">Reference proteome</keyword>